<evidence type="ECO:0000313" key="3">
    <source>
        <dbReference type="EMBL" id="NIJ66527.1"/>
    </source>
</evidence>
<dbReference type="Gene3D" id="3.40.710.10">
    <property type="entry name" value="DD-peptidase/beta-lactamase superfamily"/>
    <property type="match status" value="1"/>
</dbReference>
<dbReference type="PANTHER" id="PTHR46825">
    <property type="entry name" value="D-ALANYL-D-ALANINE-CARBOXYPEPTIDASE/ENDOPEPTIDASE AMPH"/>
    <property type="match status" value="1"/>
</dbReference>
<proteinExistence type="predicted"/>
<organism evidence="3 4">
    <name type="scientific">Sphingomonas leidyi</name>
    <dbReference type="NCBI Taxonomy" id="68569"/>
    <lineage>
        <taxon>Bacteria</taxon>
        <taxon>Pseudomonadati</taxon>
        <taxon>Pseudomonadota</taxon>
        <taxon>Alphaproteobacteria</taxon>
        <taxon>Sphingomonadales</taxon>
        <taxon>Sphingomonadaceae</taxon>
        <taxon>Sphingomonas</taxon>
    </lineage>
</organism>
<keyword evidence="4" id="KW-1185">Reference proteome</keyword>
<dbReference type="Proteomes" id="UP000564677">
    <property type="component" value="Unassembled WGS sequence"/>
</dbReference>
<dbReference type="SUPFAM" id="SSF56601">
    <property type="entry name" value="beta-lactamase/transpeptidase-like"/>
    <property type="match status" value="1"/>
</dbReference>
<gene>
    <name evidence="3" type="ORF">FHR20_003500</name>
</gene>
<dbReference type="AlphaFoldDB" id="A0A7X5V3B5"/>
<dbReference type="RefSeq" id="WP_167300846.1">
    <property type="nucleotide sequence ID" value="NZ_JAASQV010000003.1"/>
</dbReference>
<dbReference type="EMBL" id="JAASQV010000003">
    <property type="protein sequence ID" value="NIJ66527.1"/>
    <property type="molecule type" value="Genomic_DNA"/>
</dbReference>
<keyword evidence="1" id="KW-0732">Signal</keyword>
<dbReference type="PANTHER" id="PTHR46825:SF9">
    <property type="entry name" value="BETA-LACTAMASE-RELATED DOMAIN-CONTAINING PROTEIN"/>
    <property type="match status" value="1"/>
</dbReference>
<dbReference type="InterPro" id="IPR001466">
    <property type="entry name" value="Beta-lactam-related"/>
</dbReference>
<name>A0A7X5V3B5_9SPHN</name>
<protein>
    <submittedName>
        <fullName evidence="3">CubicO group peptidase (Beta-lactamase class C family)</fullName>
    </submittedName>
</protein>
<evidence type="ECO:0000259" key="2">
    <source>
        <dbReference type="Pfam" id="PF00144"/>
    </source>
</evidence>
<feature type="signal peptide" evidence="1">
    <location>
        <begin position="1"/>
        <end position="26"/>
    </location>
</feature>
<sequence length="386" mass="42506">MHLFLRSLVMAIGLAAALAPSAGAQQAPPIATARSPAGQSPGDFIAGYAAEHGFSGTILVQKGGRVAFERSFGLADREHNVPNADHTVYWVASITKLFTSTLILQLAEQRRLDLDRTVGTYLPDYRGEAATRVTVRQLLNHTSGLRNIDVIPNIEDERQAIRAQIEDAVRHDRLPLYQTPYSSDDLLRKFCSDPLVNAPGKVFDYNNADYIILGKIIEQAYGKPFGVVLGERILLPLQMRHSGMMRHQDVVPNLANAYSLGADRRTLQHDTPVYPENWYAAGALYSSVGDLLRFSNALFDGRLIGRPMLDQMTAAGLDRYGLGLWVYDTRAGGTTHRVAKRPGHIMGTQSQLYRFLDSDLTVIILSNAGTTDLDAFVAAIGKRMLE</sequence>
<reference evidence="3 4" key="1">
    <citation type="submission" date="2020-03" db="EMBL/GenBank/DDBJ databases">
        <title>Genomic Encyclopedia of Type Strains, Phase IV (KMG-IV): sequencing the most valuable type-strain genomes for metagenomic binning, comparative biology and taxonomic classification.</title>
        <authorList>
            <person name="Goeker M."/>
        </authorList>
    </citation>
    <scope>NUCLEOTIDE SEQUENCE [LARGE SCALE GENOMIC DNA]</scope>
    <source>
        <strain evidence="3 4">DSM 4733</strain>
    </source>
</reference>
<comment type="caution">
    <text evidence="3">The sequence shown here is derived from an EMBL/GenBank/DDBJ whole genome shotgun (WGS) entry which is preliminary data.</text>
</comment>
<evidence type="ECO:0000256" key="1">
    <source>
        <dbReference type="SAM" id="SignalP"/>
    </source>
</evidence>
<dbReference type="Pfam" id="PF00144">
    <property type="entry name" value="Beta-lactamase"/>
    <property type="match status" value="1"/>
</dbReference>
<feature type="chain" id="PRO_5030792960" evidence="1">
    <location>
        <begin position="27"/>
        <end position="386"/>
    </location>
</feature>
<accession>A0A7X5V3B5</accession>
<feature type="domain" description="Beta-lactamase-related" evidence="2">
    <location>
        <begin position="45"/>
        <end position="375"/>
    </location>
</feature>
<dbReference type="InterPro" id="IPR012338">
    <property type="entry name" value="Beta-lactam/transpept-like"/>
</dbReference>
<dbReference type="InterPro" id="IPR050491">
    <property type="entry name" value="AmpC-like"/>
</dbReference>
<evidence type="ECO:0000313" key="4">
    <source>
        <dbReference type="Proteomes" id="UP000564677"/>
    </source>
</evidence>